<evidence type="ECO:0000313" key="2">
    <source>
        <dbReference type="EMBL" id="KTB35278.1"/>
    </source>
</evidence>
<protein>
    <submittedName>
        <fullName evidence="2">Uncharacterized protein</fullName>
    </submittedName>
</protein>
<feature type="compositionally biased region" description="Acidic residues" evidence="1">
    <location>
        <begin position="242"/>
        <end position="260"/>
    </location>
</feature>
<dbReference type="EMBL" id="LATX01001994">
    <property type="protein sequence ID" value="KTB35278.1"/>
    <property type="molecule type" value="Genomic_DNA"/>
</dbReference>
<feature type="region of interest" description="Disordered" evidence="1">
    <location>
        <begin position="149"/>
        <end position="176"/>
    </location>
</feature>
<dbReference type="AlphaFoldDB" id="A0A0W0FG01"/>
<comment type="caution">
    <text evidence="2">The sequence shown here is derived from an EMBL/GenBank/DDBJ whole genome shotgun (WGS) entry which is preliminary data.</text>
</comment>
<organism evidence="2 3">
    <name type="scientific">Moniliophthora roreri</name>
    <name type="common">Frosty pod rot fungus</name>
    <name type="synonym">Monilia roreri</name>
    <dbReference type="NCBI Taxonomy" id="221103"/>
    <lineage>
        <taxon>Eukaryota</taxon>
        <taxon>Fungi</taxon>
        <taxon>Dikarya</taxon>
        <taxon>Basidiomycota</taxon>
        <taxon>Agaricomycotina</taxon>
        <taxon>Agaricomycetes</taxon>
        <taxon>Agaricomycetidae</taxon>
        <taxon>Agaricales</taxon>
        <taxon>Marasmiineae</taxon>
        <taxon>Marasmiaceae</taxon>
        <taxon>Moniliophthora</taxon>
    </lineage>
</organism>
<feature type="region of interest" description="Disordered" evidence="1">
    <location>
        <begin position="221"/>
        <end position="290"/>
    </location>
</feature>
<gene>
    <name evidence="2" type="ORF">WG66_12145</name>
</gene>
<reference evidence="2 3" key="1">
    <citation type="submission" date="2015-12" db="EMBL/GenBank/DDBJ databases">
        <title>Draft genome sequence of Moniliophthora roreri, the causal agent of frosty pod rot of cacao.</title>
        <authorList>
            <person name="Aime M.C."/>
            <person name="Diaz-Valderrama J.R."/>
            <person name="Kijpornyongpan T."/>
            <person name="Phillips-Mora W."/>
        </authorList>
    </citation>
    <scope>NUCLEOTIDE SEQUENCE [LARGE SCALE GENOMIC DNA]</scope>
    <source>
        <strain evidence="2 3">MCA 2952</strain>
    </source>
</reference>
<evidence type="ECO:0000256" key="1">
    <source>
        <dbReference type="SAM" id="MobiDB-lite"/>
    </source>
</evidence>
<evidence type="ECO:0000313" key="3">
    <source>
        <dbReference type="Proteomes" id="UP000054988"/>
    </source>
</evidence>
<sequence length="390" mass="43160">MSGPCTYSQDQPNIQDVRVTGSILLNDESYVNTYIQDSVDLPVFTCGSNTLAVMNAGAGSGMSSLSTVPTFNGDRNTFKEFKRLFLDYCKLQNVVAGLTQAMLSNHDKKDKDKTKKGNKGKKQNTFVAAFDEGEEATLSVFAMAIDEEGGTSDEAEDSEMESQMDDLDQSSQASHVEVSTDIDSLTFSTILNLQDIECDPATLHHQTIIYRNDNGEVIADTDSLDNPFVANDRSSPTAESESLGEEDMESEEETDLESDSDAPSFHTVPLDNRSEKENTPPKPIEAVTPNSYSTPAYQLHFPPYSYLETNVYTRAGPITLVLYFPGPGLPPDCTLHSLRGHHTIPLMTSYPHLIVPNPMFTWINSLNKFLAQFPDKFVKSEMIKLQYIVN</sequence>
<name>A0A0W0FG01_MONRR</name>
<proteinExistence type="predicted"/>
<dbReference type="Proteomes" id="UP000054988">
    <property type="component" value="Unassembled WGS sequence"/>
</dbReference>
<feature type="compositionally biased region" description="Acidic residues" evidence="1">
    <location>
        <begin position="149"/>
        <end position="168"/>
    </location>
</feature>
<accession>A0A0W0FG01</accession>